<dbReference type="EMBL" id="CAJNOU010000136">
    <property type="protein sequence ID" value="CAF0881629.1"/>
    <property type="molecule type" value="Genomic_DNA"/>
</dbReference>
<evidence type="ECO:0000256" key="1">
    <source>
        <dbReference type="ARBA" id="ARBA00006270"/>
    </source>
</evidence>
<dbReference type="GO" id="GO:0005525">
    <property type="term" value="F:GTP binding"/>
    <property type="evidence" value="ECO:0007669"/>
    <property type="project" value="UniProtKB-KW"/>
</dbReference>
<dbReference type="PRINTS" id="PR00449">
    <property type="entry name" value="RASTRNSFRMNG"/>
</dbReference>
<dbReference type="InterPro" id="IPR005225">
    <property type="entry name" value="Small_GTP-bd"/>
</dbReference>
<dbReference type="NCBIfam" id="TIGR00231">
    <property type="entry name" value="small_GTP"/>
    <property type="match status" value="1"/>
</dbReference>
<dbReference type="AlphaFoldDB" id="A0A813YAZ2"/>
<dbReference type="Proteomes" id="UP000663836">
    <property type="component" value="Unassembled WGS sequence"/>
</dbReference>
<dbReference type="InterPro" id="IPR001806">
    <property type="entry name" value="Small_GTPase"/>
</dbReference>
<dbReference type="PROSITE" id="PS51419">
    <property type="entry name" value="RAB"/>
    <property type="match status" value="1"/>
</dbReference>
<dbReference type="Proteomes" id="UP000663889">
    <property type="component" value="Unassembled WGS sequence"/>
</dbReference>
<protein>
    <submittedName>
        <fullName evidence="6">Uncharacterized protein</fullName>
    </submittedName>
</protein>
<evidence type="ECO:0000313" key="7">
    <source>
        <dbReference type="EMBL" id="CAF1067899.1"/>
    </source>
</evidence>
<dbReference type="PANTHER" id="PTHR47980">
    <property type="entry name" value="LD44762P"/>
    <property type="match status" value="1"/>
</dbReference>
<dbReference type="SMART" id="SM00175">
    <property type="entry name" value="RAB"/>
    <property type="match status" value="1"/>
</dbReference>
<dbReference type="Proteomes" id="UP000663864">
    <property type="component" value="Unassembled WGS sequence"/>
</dbReference>
<proteinExistence type="inferred from homology"/>
<keyword evidence="4" id="KW-0449">Lipoprotein</keyword>
<evidence type="ECO:0000256" key="3">
    <source>
        <dbReference type="ARBA" id="ARBA00023134"/>
    </source>
</evidence>
<evidence type="ECO:0000313" key="10">
    <source>
        <dbReference type="Proteomes" id="UP000663889"/>
    </source>
</evidence>
<dbReference type="InterPro" id="IPR050305">
    <property type="entry name" value="Small_GTPase_Rab"/>
</dbReference>
<evidence type="ECO:0000256" key="2">
    <source>
        <dbReference type="ARBA" id="ARBA00022741"/>
    </source>
</evidence>
<sequence>MEEDLDFKFLALGDSGVGKTCLLNQYVDENFTDNYAPTVGIDIRNKTFDYESIRTNKFFNIHLQLWDTAGQERFRSLTSAFFREAVGFLLVFDLTNETSFINVRNWISEIQTHAYSENVDIVLVGNKCDLENERIISKNRAQDFAKEYNINYIETSALKNINVVEAIKLLLDSVMDRFEHDKNLSKPNQNKIKSLNEIIDKQGLENSFGKRPKTSYCCLY</sequence>
<dbReference type="Pfam" id="PF00071">
    <property type="entry name" value="Ras"/>
    <property type="match status" value="1"/>
</dbReference>
<evidence type="ECO:0000313" key="6">
    <source>
        <dbReference type="EMBL" id="CAF0881629.1"/>
    </source>
</evidence>
<dbReference type="EMBL" id="CAJOBE010007409">
    <property type="protein sequence ID" value="CAF4035196.1"/>
    <property type="molecule type" value="Genomic_DNA"/>
</dbReference>
<dbReference type="SMART" id="SM00173">
    <property type="entry name" value="RAS"/>
    <property type="match status" value="1"/>
</dbReference>
<comment type="caution">
    <text evidence="6">The sequence shown here is derived from an EMBL/GenBank/DDBJ whole genome shotgun (WGS) entry which is preliminary data.</text>
</comment>
<accession>A0A813YAZ2</accession>
<gene>
    <name evidence="9" type="ORF">FNK824_LOCUS27868</name>
    <name evidence="8" type="ORF">JBS370_LOCUS25476</name>
    <name evidence="6" type="ORF">SEV965_LOCUS4650</name>
    <name evidence="7" type="ORF">ZHD862_LOCUS15912</name>
</gene>
<organism evidence="6 10">
    <name type="scientific">Rotaria sordida</name>
    <dbReference type="NCBI Taxonomy" id="392033"/>
    <lineage>
        <taxon>Eukaryota</taxon>
        <taxon>Metazoa</taxon>
        <taxon>Spiralia</taxon>
        <taxon>Gnathifera</taxon>
        <taxon>Rotifera</taxon>
        <taxon>Eurotatoria</taxon>
        <taxon>Bdelloidea</taxon>
        <taxon>Philodinida</taxon>
        <taxon>Philodinidae</taxon>
        <taxon>Rotaria</taxon>
    </lineage>
</organism>
<evidence type="ECO:0000313" key="8">
    <source>
        <dbReference type="EMBL" id="CAF3986509.1"/>
    </source>
</evidence>
<dbReference type="EMBL" id="CAJNOT010000736">
    <property type="protein sequence ID" value="CAF1067899.1"/>
    <property type="molecule type" value="Genomic_DNA"/>
</dbReference>
<dbReference type="GO" id="GO:0003924">
    <property type="term" value="F:GTPase activity"/>
    <property type="evidence" value="ECO:0007669"/>
    <property type="project" value="InterPro"/>
</dbReference>
<dbReference type="PROSITE" id="PS51421">
    <property type="entry name" value="RAS"/>
    <property type="match status" value="1"/>
</dbReference>
<keyword evidence="3" id="KW-0342">GTP-binding</keyword>
<evidence type="ECO:0000313" key="9">
    <source>
        <dbReference type="EMBL" id="CAF4035196.1"/>
    </source>
</evidence>
<dbReference type="InterPro" id="IPR027417">
    <property type="entry name" value="P-loop_NTPase"/>
</dbReference>
<name>A0A813YAZ2_9BILA</name>
<dbReference type="SUPFAM" id="SSF52540">
    <property type="entry name" value="P-loop containing nucleoside triphosphate hydrolases"/>
    <property type="match status" value="1"/>
</dbReference>
<dbReference type="Proteomes" id="UP000663874">
    <property type="component" value="Unassembled WGS sequence"/>
</dbReference>
<reference evidence="6" key="1">
    <citation type="submission" date="2021-02" db="EMBL/GenBank/DDBJ databases">
        <authorList>
            <person name="Nowell W R."/>
        </authorList>
    </citation>
    <scope>NUCLEOTIDE SEQUENCE</scope>
</reference>
<evidence type="ECO:0000256" key="5">
    <source>
        <dbReference type="ARBA" id="ARBA00023289"/>
    </source>
</evidence>
<comment type="similarity">
    <text evidence="1">Belongs to the small GTPase superfamily. Rab family.</text>
</comment>
<dbReference type="SMART" id="SM00174">
    <property type="entry name" value="RHO"/>
    <property type="match status" value="1"/>
</dbReference>
<dbReference type="SMART" id="SM00176">
    <property type="entry name" value="RAN"/>
    <property type="match status" value="1"/>
</dbReference>
<dbReference type="EMBL" id="CAJOBD010004241">
    <property type="protein sequence ID" value="CAF3986509.1"/>
    <property type="molecule type" value="Genomic_DNA"/>
</dbReference>
<keyword evidence="5" id="KW-0636">Prenylation</keyword>
<dbReference type="FunFam" id="3.40.50.300:FF:001129">
    <property type="entry name" value="ras-related protein Rab-44 isoform X2"/>
    <property type="match status" value="1"/>
</dbReference>
<dbReference type="PROSITE" id="PS51420">
    <property type="entry name" value="RHO"/>
    <property type="match status" value="1"/>
</dbReference>
<dbReference type="Gene3D" id="3.40.50.300">
    <property type="entry name" value="P-loop containing nucleotide triphosphate hydrolases"/>
    <property type="match status" value="1"/>
</dbReference>
<evidence type="ECO:0000256" key="4">
    <source>
        <dbReference type="ARBA" id="ARBA00023288"/>
    </source>
</evidence>
<keyword evidence="2" id="KW-0547">Nucleotide-binding</keyword>